<protein>
    <submittedName>
        <fullName evidence="1">Protein TonB</fullName>
    </submittedName>
</protein>
<proteinExistence type="predicted"/>
<dbReference type="Proteomes" id="UP000823773">
    <property type="component" value="Unassembled WGS sequence"/>
</dbReference>
<reference evidence="1" key="1">
    <citation type="submission" date="2021-03" db="EMBL/GenBank/DDBJ databases">
        <title>Genomic Encyclopedia of Type Strains, Phase IV (KMG-IV): sequencing the most valuable type-strain genomes for metagenomic binning, comparative biology and taxonomic classification.</title>
        <authorList>
            <person name="Goeker M."/>
        </authorList>
    </citation>
    <scope>NUCLEOTIDE SEQUENCE</scope>
    <source>
        <strain evidence="1">DSM 18131</strain>
    </source>
</reference>
<comment type="caution">
    <text evidence="1">The sequence shown here is derived from an EMBL/GenBank/DDBJ whole genome shotgun (WGS) entry which is preliminary data.</text>
</comment>
<dbReference type="EMBL" id="JAGGJR010000006">
    <property type="protein sequence ID" value="MBP1874267.1"/>
    <property type="molecule type" value="Genomic_DNA"/>
</dbReference>
<gene>
    <name evidence="1" type="ORF">J2Z19_003991</name>
</gene>
<sequence length="305" mass="32123">MKHTIKWIGAIAFSLVAHASGAMYLASSAPQDEPAFVMGGVATEVALLGDAFDETLQAGDPSEIVEPTEDTPDELKPEEIEPVEELTSTTPEIVAEQPHDLVATEADVILPAEQVPTLQVAEAVVTASVAPVETVVPEEKPEIVEPKKEKVEKPEPKKDPVKKKKVTRKKSGDKGEQAQSQVKGKADGLENAKSATASGQGKVSSAEGNASFDNYKGKVRTKVNRKHRYPSQARRQGIAGTATVSFVVSADGGLSGLRLAGSSGSPILDQAALDTVRRAAPFPPIPADAGRSSWTFSLPIAYNPG</sequence>
<keyword evidence="2" id="KW-1185">Reference proteome</keyword>
<evidence type="ECO:0000313" key="2">
    <source>
        <dbReference type="Proteomes" id="UP000823773"/>
    </source>
</evidence>
<accession>A0ACC5SZH3</accession>
<evidence type="ECO:0000313" key="1">
    <source>
        <dbReference type="EMBL" id="MBP1874267.1"/>
    </source>
</evidence>
<organism evidence="1 2">
    <name type="scientific">Ensifer adhaerens</name>
    <name type="common">Sinorhizobium morelense</name>
    <dbReference type="NCBI Taxonomy" id="106592"/>
    <lineage>
        <taxon>Bacteria</taxon>
        <taxon>Pseudomonadati</taxon>
        <taxon>Pseudomonadota</taxon>
        <taxon>Alphaproteobacteria</taxon>
        <taxon>Hyphomicrobiales</taxon>
        <taxon>Rhizobiaceae</taxon>
        <taxon>Sinorhizobium/Ensifer group</taxon>
        <taxon>Ensifer</taxon>
    </lineage>
</organism>
<name>A0ACC5SZH3_ENSAD</name>